<evidence type="ECO:0000313" key="2">
    <source>
        <dbReference type="EMBL" id="MBO8469217.1"/>
    </source>
</evidence>
<evidence type="ECO:0000313" key="3">
    <source>
        <dbReference type="Proteomes" id="UP000810292"/>
    </source>
</evidence>
<comment type="caution">
    <text evidence="2">The sequence shown here is derived from an EMBL/GenBank/DDBJ whole genome shotgun (WGS) entry which is preliminary data.</text>
</comment>
<sequence length="232" mass="25988">MKRIFPLIALIVFLLSACTVTEELTINSDRSGESVSDIHVEQFFIDVLGDFAEFLPENDESIMDSAISGYVDGMTGIASIEESSWEKTGENEYLISFSYSSLEKLLSDFNADEQTLLTITDNSISLYLDIESYQELKKIVPFLADPNFEVYAAEYNQGMSEEDYLDMIYFLLGEDGPEAIRNGQVTMDITVPGTITATEGCEAIDSNTIRFSFPIIDFLLLNEPISFSAEWN</sequence>
<reference evidence="2" key="2">
    <citation type="journal article" date="2021" name="PeerJ">
        <title>Extensive microbial diversity within the chicken gut microbiome revealed by metagenomics and culture.</title>
        <authorList>
            <person name="Gilroy R."/>
            <person name="Ravi A."/>
            <person name="Getino M."/>
            <person name="Pursley I."/>
            <person name="Horton D.L."/>
            <person name="Alikhan N.F."/>
            <person name="Baker D."/>
            <person name="Gharbi K."/>
            <person name="Hall N."/>
            <person name="Watson M."/>
            <person name="Adriaenssens E.M."/>
            <person name="Foster-Nyarko E."/>
            <person name="Jarju S."/>
            <person name="Secka A."/>
            <person name="Antonio M."/>
            <person name="Oren A."/>
            <person name="Chaudhuri R.R."/>
            <person name="La Ragione R."/>
            <person name="Hildebrand F."/>
            <person name="Pallen M.J."/>
        </authorList>
    </citation>
    <scope>NUCLEOTIDE SEQUENCE</scope>
    <source>
        <strain evidence="2">14700</strain>
    </source>
</reference>
<keyword evidence="1" id="KW-0732">Signal</keyword>
<dbReference type="Proteomes" id="UP000810292">
    <property type="component" value="Unassembled WGS sequence"/>
</dbReference>
<reference evidence="2" key="1">
    <citation type="submission" date="2020-10" db="EMBL/GenBank/DDBJ databases">
        <authorList>
            <person name="Gilroy R."/>
        </authorList>
    </citation>
    <scope>NUCLEOTIDE SEQUENCE</scope>
    <source>
        <strain evidence="2">14700</strain>
    </source>
</reference>
<proteinExistence type="predicted"/>
<evidence type="ECO:0000256" key="1">
    <source>
        <dbReference type="SAM" id="SignalP"/>
    </source>
</evidence>
<dbReference type="EMBL" id="JADIMF010000084">
    <property type="protein sequence ID" value="MBO8469217.1"/>
    <property type="molecule type" value="Genomic_DNA"/>
</dbReference>
<name>A0A9D9NCY7_9SPIO</name>
<organism evidence="2 3">
    <name type="scientific">Candidatus Ornithospirochaeta stercoravium</name>
    <dbReference type="NCBI Taxonomy" id="2840897"/>
    <lineage>
        <taxon>Bacteria</taxon>
        <taxon>Pseudomonadati</taxon>
        <taxon>Spirochaetota</taxon>
        <taxon>Spirochaetia</taxon>
        <taxon>Spirochaetales</taxon>
        <taxon>Spirochaetaceae</taxon>
        <taxon>Spirochaetaceae incertae sedis</taxon>
        <taxon>Candidatus Ornithospirochaeta</taxon>
    </lineage>
</organism>
<feature type="chain" id="PRO_5039655111" description="Lipoprotein" evidence="1">
    <location>
        <begin position="22"/>
        <end position="232"/>
    </location>
</feature>
<dbReference type="PROSITE" id="PS51257">
    <property type="entry name" value="PROKAR_LIPOPROTEIN"/>
    <property type="match status" value="1"/>
</dbReference>
<evidence type="ECO:0008006" key="4">
    <source>
        <dbReference type="Google" id="ProtNLM"/>
    </source>
</evidence>
<accession>A0A9D9NCY7</accession>
<gene>
    <name evidence="2" type="ORF">IAA72_05485</name>
</gene>
<feature type="signal peptide" evidence="1">
    <location>
        <begin position="1"/>
        <end position="21"/>
    </location>
</feature>
<dbReference type="AlphaFoldDB" id="A0A9D9NCY7"/>
<protein>
    <recommendedName>
        <fullName evidence="4">Lipoprotein</fullName>
    </recommendedName>
</protein>